<protein>
    <submittedName>
        <fullName evidence="2">B mating type pheromone</fullName>
    </submittedName>
</protein>
<evidence type="ECO:0000313" key="2">
    <source>
        <dbReference type="EMBL" id="KDQ23632.1"/>
    </source>
</evidence>
<dbReference type="GO" id="GO:0016020">
    <property type="term" value="C:membrane"/>
    <property type="evidence" value="ECO:0007669"/>
    <property type="project" value="InterPro"/>
</dbReference>
<dbReference type="InterPro" id="IPR012597">
    <property type="entry name" value="Pheromone"/>
</dbReference>
<evidence type="ECO:0000313" key="3">
    <source>
        <dbReference type="Proteomes" id="UP000027073"/>
    </source>
</evidence>
<name>A0A067NHN4_PLEO1</name>
<dbReference type="GO" id="GO:0000772">
    <property type="term" value="F:mating pheromone activity"/>
    <property type="evidence" value="ECO:0007669"/>
    <property type="project" value="InterPro"/>
</dbReference>
<evidence type="ECO:0000256" key="1">
    <source>
        <dbReference type="SAM" id="MobiDB-lite"/>
    </source>
</evidence>
<proteinExistence type="predicted"/>
<dbReference type="AlphaFoldDB" id="A0A067NHN4"/>
<sequence length="63" mass="6794">MDTFNRLESLLTLSSSSWTEAGADTEVAPSSSSHTTDDGLFDLPVDAERDIPGFTSRGWCIIS</sequence>
<accession>A0A067NHN4</accession>
<organism evidence="2 3">
    <name type="scientific">Pleurotus ostreatus (strain PC15)</name>
    <name type="common">Oyster mushroom</name>
    <dbReference type="NCBI Taxonomy" id="1137138"/>
    <lineage>
        <taxon>Eukaryota</taxon>
        <taxon>Fungi</taxon>
        <taxon>Dikarya</taxon>
        <taxon>Basidiomycota</taxon>
        <taxon>Agaricomycotina</taxon>
        <taxon>Agaricomycetes</taxon>
        <taxon>Agaricomycetidae</taxon>
        <taxon>Agaricales</taxon>
        <taxon>Pleurotineae</taxon>
        <taxon>Pleurotaceae</taxon>
        <taxon>Pleurotus</taxon>
    </lineage>
</organism>
<gene>
    <name evidence="2" type="ORF">PLEOSDRAFT_199596</name>
</gene>
<dbReference type="HOGENOM" id="CLU_2886800_0_0_1"/>
<dbReference type="InParanoid" id="A0A067NHN4"/>
<feature type="region of interest" description="Disordered" evidence="1">
    <location>
        <begin position="22"/>
        <end position="41"/>
    </location>
</feature>
<dbReference type="EMBL" id="KL198012">
    <property type="protein sequence ID" value="KDQ23632.1"/>
    <property type="molecule type" value="Genomic_DNA"/>
</dbReference>
<dbReference type="Proteomes" id="UP000027073">
    <property type="component" value="Unassembled WGS sequence"/>
</dbReference>
<dbReference type="Pfam" id="PF08015">
    <property type="entry name" value="Pheromone"/>
    <property type="match status" value="1"/>
</dbReference>
<dbReference type="VEuPathDB" id="FungiDB:PLEOSDRAFT_199596"/>
<reference evidence="3" key="1">
    <citation type="journal article" date="2014" name="Proc. Natl. Acad. Sci. U.S.A.">
        <title>Extensive sampling of basidiomycete genomes demonstrates inadequacy of the white-rot/brown-rot paradigm for wood decay fungi.</title>
        <authorList>
            <person name="Riley R."/>
            <person name="Salamov A.A."/>
            <person name="Brown D.W."/>
            <person name="Nagy L.G."/>
            <person name="Floudas D."/>
            <person name="Held B.W."/>
            <person name="Levasseur A."/>
            <person name="Lombard V."/>
            <person name="Morin E."/>
            <person name="Otillar R."/>
            <person name="Lindquist E.A."/>
            <person name="Sun H."/>
            <person name="LaButti K.M."/>
            <person name="Schmutz J."/>
            <person name="Jabbour D."/>
            <person name="Luo H."/>
            <person name="Baker S.E."/>
            <person name="Pisabarro A.G."/>
            <person name="Walton J.D."/>
            <person name="Blanchette R.A."/>
            <person name="Henrissat B."/>
            <person name="Martin F."/>
            <person name="Cullen D."/>
            <person name="Hibbett D.S."/>
            <person name="Grigoriev I.V."/>
        </authorList>
    </citation>
    <scope>NUCLEOTIDE SEQUENCE [LARGE SCALE GENOMIC DNA]</scope>
    <source>
        <strain evidence="3">PC15</strain>
    </source>
</reference>